<feature type="compositionally biased region" description="Low complexity" evidence="4">
    <location>
        <begin position="144"/>
        <end position="165"/>
    </location>
</feature>
<dbReference type="Gene3D" id="1.10.10.10">
    <property type="entry name" value="Winged helix-like DNA-binding domain superfamily/Winged helix DNA-binding domain"/>
    <property type="match status" value="1"/>
</dbReference>
<feature type="compositionally biased region" description="Low complexity" evidence="4">
    <location>
        <begin position="204"/>
        <end position="214"/>
    </location>
</feature>
<dbReference type="Pfam" id="PF00538">
    <property type="entry name" value="Linker_histone"/>
    <property type="match status" value="1"/>
</dbReference>
<reference evidence="6" key="1">
    <citation type="submission" date="2021-10" db="EMBL/GenBank/DDBJ databases">
        <title>De novo Genome Assembly of Clathrus columnatus (Basidiomycota, Fungi) Using Illumina and Nanopore Sequence Data.</title>
        <authorList>
            <person name="Ogiso-Tanaka E."/>
            <person name="Itagaki H."/>
            <person name="Hosoya T."/>
            <person name="Hosaka K."/>
        </authorList>
    </citation>
    <scope>NUCLEOTIDE SEQUENCE</scope>
    <source>
        <strain evidence="6">MO-923</strain>
    </source>
</reference>
<comment type="subcellular location">
    <subcellularLocation>
        <location evidence="3">Nucleus</location>
    </subcellularLocation>
</comment>
<evidence type="ECO:0000256" key="2">
    <source>
        <dbReference type="ARBA" id="ARBA00023125"/>
    </source>
</evidence>
<dbReference type="InterPro" id="IPR036390">
    <property type="entry name" value="WH_DNA-bd_sf"/>
</dbReference>
<keyword evidence="7" id="KW-1185">Reference proteome</keyword>
<feature type="domain" description="H15" evidence="5">
    <location>
        <begin position="1"/>
        <end position="80"/>
    </location>
</feature>
<name>A0AAV5AC09_9AGAM</name>
<evidence type="ECO:0000313" key="6">
    <source>
        <dbReference type="EMBL" id="GJJ12181.1"/>
    </source>
</evidence>
<sequence>MKAGWFRHAEPFLQECIIAHPDEARTGVSRPTIKKFLETKYGLSISASTVTNINRAIAQGSEKGIFTLPKGPSGKVKLVKTTSDKEKENTAPTVPKTKSTKKPVATAKKPANTKKLTPATDARAKKPSAATSTKRPATVKKTPKPATTKSTLKPTTATKLSTKPTAKPKKAPIVKKPVKASAPKKTSTKRAPVKKTLTGTSSNKPTKAAAPKVKASPKKVARKAPTKRT</sequence>
<dbReference type="SUPFAM" id="SSF46785">
    <property type="entry name" value="Winged helix' DNA-binding domain"/>
    <property type="match status" value="1"/>
</dbReference>
<dbReference type="PRINTS" id="PR00624">
    <property type="entry name" value="HISTONEH5"/>
</dbReference>
<evidence type="ECO:0000256" key="3">
    <source>
        <dbReference type="RuleBase" id="RU003894"/>
    </source>
</evidence>
<feature type="region of interest" description="Disordered" evidence="4">
    <location>
        <begin position="69"/>
        <end position="229"/>
    </location>
</feature>
<dbReference type="PROSITE" id="PS51504">
    <property type="entry name" value="H15"/>
    <property type="match status" value="1"/>
</dbReference>
<keyword evidence="2 3" id="KW-0238">DNA-binding</keyword>
<gene>
    <name evidence="6" type="ORF">Clacol_006422</name>
</gene>
<proteinExistence type="inferred from homology"/>
<comment type="caution">
    <text evidence="6">The sequence shown here is derived from an EMBL/GenBank/DDBJ whole genome shotgun (WGS) entry which is preliminary data.</text>
</comment>
<dbReference type="InterPro" id="IPR036388">
    <property type="entry name" value="WH-like_DNA-bd_sf"/>
</dbReference>
<dbReference type="GO" id="GO:0005634">
    <property type="term" value="C:nucleus"/>
    <property type="evidence" value="ECO:0007669"/>
    <property type="project" value="UniProtKB-SubCell"/>
</dbReference>
<dbReference type="InterPro" id="IPR005818">
    <property type="entry name" value="Histone_H1/H5_H15"/>
</dbReference>
<feature type="compositionally biased region" description="Low complexity" evidence="4">
    <location>
        <begin position="90"/>
        <end position="120"/>
    </location>
</feature>
<dbReference type="GO" id="GO:0000786">
    <property type="term" value="C:nucleosome"/>
    <property type="evidence" value="ECO:0007669"/>
    <property type="project" value="InterPro"/>
</dbReference>
<feature type="compositionally biased region" description="Basic residues" evidence="4">
    <location>
        <begin position="215"/>
        <end position="229"/>
    </location>
</feature>
<dbReference type="GO" id="GO:0003677">
    <property type="term" value="F:DNA binding"/>
    <property type="evidence" value="ECO:0007669"/>
    <property type="project" value="UniProtKB-KW"/>
</dbReference>
<evidence type="ECO:0000313" key="7">
    <source>
        <dbReference type="Proteomes" id="UP001050691"/>
    </source>
</evidence>
<dbReference type="Proteomes" id="UP001050691">
    <property type="component" value="Unassembled WGS sequence"/>
</dbReference>
<keyword evidence="3" id="KW-0158">Chromosome</keyword>
<comment type="similarity">
    <text evidence="3">Belongs to the histone H1/H5 family.</text>
</comment>
<evidence type="ECO:0000256" key="1">
    <source>
        <dbReference type="ARBA" id="ARBA00020833"/>
    </source>
</evidence>
<dbReference type="InterPro" id="IPR005819">
    <property type="entry name" value="H1/H5"/>
</dbReference>
<evidence type="ECO:0000256" key="4">
    <source>
        <dbReference type="SAM" id="MobiDB-lite"/>
    </source>
</evidence>
<accession>A0AAV5AC09</accession>
<dbReference type="GO" id="GO:0030527">
    <property type="term" value="F:structural constituent of chromatin"/>
    <property type="evidence" value="ECO:0007669"/>
    <property type="project" value="InterPro"/>
</dbReference>
<organism evidence="6 7">
    <name type="scientific">Clathrus columnatus</name>
    <dbReference type="NCBI Taxonomy" id="1419009"/>
    <lineage>
        <taxon>Eukaryota</taxon>
        <taxon>Fungi</taxon>
        <taxon>Dikarya</taxon>
        <taxon>Basidiomycota</taxon>
        <taxon>Agaricomycotina</taxon>
        <taxon>Agaricomycetes</taxon>
        <taxon>Phallomycetidae</taxon>
        <taxon>Phallales</taxon>
        <taxon>Clathraceae</taxon>
        <taxon>Clathrus</taxon>
    </lineage>
</organism>
<dbReference type="AlphaFoldDB" id="A0AAV5AC09"/>
<dbReference type="EMBL" id="BPWL01000007">
    <property type="protein sequence ID" value="GJJ12181.1"/>
    <property type="molecule type" value="Genomic_DNA"/>
</dbReference>
<keyword evidence="3" id="KW-0539">Nucleus</keyword>
<feature type="compositionally biased region" description="Basic residues" evidence="4">
    <location>
        <begin position="166"/>
        <end position="178"/>
    </location>
</feature>
<dbReference type="GO" id="GO:0006334">
    <property type="term" value="P:nucleosome assembly"/>
    <property type="evidence" value="ECO:0007669"/>
    <property type="project" value="InterPro"/>
</dbReference>
<evidence type="ECO:0000259" key="5">
    <source>
        <dbReference type="PROSITE" id="PS51504"/>
    </source>
</evidence>
<protein>
    <recommendedName>
        <fullName evidence="1">Histone H1</fullName>
    </recommendedName>
</protein>